<dbReference type="KEGG" id="pfy:PFICI_09285"/>
<evidence type="ECO:0000256" key="1">
    <source>
        <dbReference type="ARBA" id="ARBA00022737"/>
    </source>
</evidence>
<keyword evidence="7" id="KW-1185">Reference proteome</keyword>
<evidence type="ECO:0000313" key="6">
    <source>
        <dbReference type="EMBL" id="ETS79432.1"/>
    </source>
</evidence>
<feature type="repeat" description="ANK" evidence="3">
    <location>
        <begin position="419"/>
        <end position="451"/>
    </location>
</feature>
<dbReference type="PRINTS" id="PR01415">
    <property type="entry name" value="ANKYRIN"/>
</dbReference>
<feature type="repeat" description="ANK" evidence="3">
    <location>
        <begin position="481"/>
        <end position="513"/>
    </location>
</feature>
<name>W3X230_PESFW</name>
<evidence type="ECO:0000256" key="3">
    <source>
        <dbReference type="PROSITE-ProRule" id="PRU00023"/>
    </source>
</evidence>
<dbReference type="Pfam" id="PF12796">
    <property type="entry name" value="Ank_2"/>
    <property type="match status" value="2"/>
</dbReference>
<dbReference type="PANTHER" id="PTHR24171:SF10">
    <property type="entry name" value="ANKYRIN REPEAT DOMAIN-CONTAINING PROTEIN 29-LIKE"/>
    <property type="match status" value="1"/>
</dbReference>
<evidence type="ECO:0000256" key="4">
    <source>
        <dbReference type="SAM" id="MobiDB-lite"/>
    </source>
</evidence>
<dbReference type="GeneID" id="19274298"/>
<proteinExistence type="predicted"/>
<dbReference type="eggNOG" id="KOG4177">
    <property type="taxonomic scope" value="Eukaryota"/>
</dbReference>
<dbReference type="InterPro" id="IPR002110">
    <property type="entry name" value="Ankyrin_rpt"/>
</dbReference>
<dbReference type="SUPFAM" id="SSF48403">
    <property type="entry name" value="Ankyrin repeat"/>
    <property type="match status" value="1"/>
</dbReference>
<dbReference type="Pfam" id="PF17111">
    <property type="entry name" value="PigL_N"/>
    <property type="match status" value="1"/>
</dbReference>
<dbReference type="Gene3D" id="1.25.40.20">
    <property type="entry name" value="Ankyrin repeat-containing domain"/>
    <property type="match status" value="1"/>
</dbReference>
<gene>
    <name evidence="6" type="ORF">PFICI_09285</name>
</gene>
<accession>W3X230</accession>
<protein>
    <recommendedName>
        <fullName evidence="5">Azaphilone pigments biosynthesis cluster protein L N-terminal domain-containing protein</fullName>
    </recommendedName>
</protein>
<dbReference type="Proteomes" id="UP000030651">
    <property type="component" value="Unassembled WGS sequence"/>
</dbReference>
<evidence type="ECO:0000256" key="2">
    <source>
        <dbReference type="ARBA" id="ARBA00023043"/>
    </source>
</evidence>
<dbReference type="InParanoid" id="W3X230"/>
<dbReference type="RefSeq" id="XP_007836057.1">
    <property type="nucleotide sequence ID" value="XM_007837866.1"/>
</dbReference>
<dbReference type="InterPro" id="IPR031348">
    <property type="entry name" value="PigL_N"/>
</dbReference>
<dbReference type="EMBL" id="KI912114">
    <property type="protein sequence ID" value="ETS79432.1"/>
    <property type="molecule type" value="Genomic_DNA"/>
</dbReference>
<feature type="domain" description="Azaphilone pigments biosynthesis cluster protein L N-terminal" evidence="5">
    <location>
        <begin position="7"/>
        <end position="143"/>
    </location>
</feature>
<dbReference type="PANTHER" id="PTHR24171">
    <property type="entry name" value="ANKYRIN REPEAT DOMAIN-CONTAINING PROTEIN 39-RELATED"/>
    <property type="match status" value="1"/>
</dbReference>
<evidence type="ECO:0000313" key="7">
    <source>
        <dbReference type="Proteomes" id="UP000030651"/>
    </source>
</evidence>
<dbReference type="PROSITE" id="PS50088">
    <property type="entry name" value="ANK_REPEAT"/>
    <property type="match status" value="4"/>
</dbReference>
<feature type="repeat" description="ANK" evidence="3">
    <location>
        <begin position="390"/>
        <end position="418"/>
    </location>
</feature>
<dbReference type="OrthoDB" id="195446at2759"/>
<dbReference type="Pfam" id="PF00023">
    <property type="entry name" value="Ank"/>
    <property type="match status" value="1"/>
</dbReference>
<dbReference type="SMART" id="SM00248">
    <property type="entry name" value="ANK"/>
    <property type="match status" value="5"/>
</dbReference>
<dbReference type="AlphaFoldDB" id="W3X230"/>
<organism evidence="6 7">
    <name type="scientific">Pestalotiopsis fici (strain W106-1 / CGMCC3.15140)</name>
    <dbReference type="NCBI Taxonomy" id="1229662"/>
    <lineage>
        <taxon>Eukaryota</taxon>
        <taxon>Fungi</taxon>
        <taxon>Dikarya</taxon>
        <taxon>Ascomycota</taxon>
        <taxon>Pezizomycotina</taxon>
        <taxon>Sordariomycetes</taxon>
        <taxon>Xylariomycetidae</taxon>
        <taxon>Amphisphaeriales</taxon>
        <taxon>Sporocadaceae</taxon>
        <taxon>Pestalotiopsis</taxon>
    </lineage>
</organism>
<feature type="repeat" description="ANK" evidence="3">
    <location>
        <begin position="346"/>
        <end position="378"/>
    </location>
</feature>
<keyword evidence="1" id="KW-0677">Repeat</keyword>
<dbReference type="PROSITE" id="PS50297">
    <property type="entry name" value="ANK_REP_REGION"/>
    <property type="match status" value="3"/>
</dbReference>
<evidence type="ECO:0000259" key="5">
    <source>
        <dbReference type="Pfam" id="PF17111"/>
    </source>
</evidence>
<sequence>MDPVTGIGLASSCLGIITKIVSMGKQLDTFVKDFRSAPKDIIRLSEQLSIFREVLAQLEAWLKQRPDISLSMSGTVRKSLTECAIIIEDIHSHVLSVSPKPGEDSIGFWRRIRHLWAEDHVKEHERMISSQFHIFTLLVSLTPIAKWNVESIVQDEPNRELLKRGQADAQSILSARDNSSRFGQITIDGDLGLDQELSIDAEITQTGPYLENYRSLVHRLRNSKPDATSDLKPVSSSSRTDEDTSTTPRSSLGVTMTPTAVPRLDAKAISSVVPRKPLNLLPHWAQMQFSKEYRLREEENTRQHNEKVRQYNEKVSQLCLHAEYGGIAHMKASIDNGADVHGRNWRGAGPLEVAVRHGQVEAVRILLGAGADANSPMKDDKNKATGITKPLHLAVSMRSVEITELLINHNAAIQKLDAQGNSALHRAAGLGSVELVQLLIKHSADVHAPGLNGETPLHMAAGETVSTLLSSGAVIYAKNSSGEQPLVSAVSRGDVIAVKLLLSHGAPVNTQSEKTSLLILSQGHSQGWM</sequence>
<dbReference type="HOGENOM" id="CLU_514930_0_0_1"/>
<dbReference type="InterPro" id="IPR036770">
    <property type="entry name" value="Ankyrin_rpt-contain_sf"/>
</dbReference>
<reference evidence="7" key="1">
    <citation type="journal article" date="2015" name="BMC Genomics">
        <title>Genomic and transcriptomic analysis of the endophytic fungus Pestalotiopsis fici reveals its lifestyle and high potential for synthesis of natural products.</title>
        <authorList>
            <person name="Wang X."/>
            <person name="Zhang X."/>
            <person name="Liu L."/>
            <person name="Xiang M."/>
            <person name="Wang W."/>
            <person name="Sun X."/>
            <person name="Che Y."/>
            <person name="Guo L."/>
            <person name="Liu G."/>
            <person name="Guo L."/>
            <person name="Wang C."/>
            <person name="Yin W.B."/>
            <person name="Stadler M."/>
            <person name="Zhang X."/>
            <person name="Liu X."/>
        </authorList>
    </citation>
    <scope>NUCLEOTIDE SEQUENCE [LARGE SCALE GENOMIC DNA]</scope>
    <source>
        <strain evidence="7">W106-1 / CGMCC3.15140</strain>
    </source>
</reference>
<keyword evidence="2 3" id="KW-0040">ANK repeat</keyword>
<feature type="region of interest" description="Disordered" evidence="4">
    <location>
        <begin position="224"/>
        <end position="258"/>
    </location>
</feature>